<sequence>MEKKFRALRNLGLLSAFLLPLTSAAQDEVGDLFKGTPADAGRLAGAYLTPVTTGFGLGLNSGWYTSAKAKGTFRFDLRITGTAAFVPESDKRFDVTKIGLTSMAPVAGSNVNTPTFSGPEVDGTRMQVGNDVTKQFNLPKGIGLGVVPSPQVQLTVGLPKNIDLSVRFVPTIDLDDVGKVDLFGLGAKVEVLPLIFGKTEKLLPFDLAVAVGYTQLKWEIPLDVNDGKYANQRVNVKLNGISADAIISKKLSVFTPFFSLGYNQSKSKIDALGVYEIDGKTYDNPFSIDRTDVSGAKASAGFQLQLAFFRLYASYTQAKYGYANAGIGFGMGK</sequence>
<keyword evidence="1" id="KW-0732">Signal</keyword>
<dbReference type="RefSeq" id="WP_138723951.1">
    <property type="nucleotide sequence ID" value="NZ_SSHJ02000008.1"/>
</dbReference>
<keyword evidence="3" id="KW-1185">Reference proteome</keyword>
<evidence type="ECO:0000256" key="1">
    <source>
        <dbReference type="SAM" id="SignalP"/>
    </source>
</evidence>
<reference evidence="2 3" key="1">
    <citation type="submission" date="2024-12" db="EMBL/GenBank/DDBJ databases">
        <authorList>
            <person name="Hu S."/>
        </authorList>
    </citation>
    <scope>NUCLEOTIDE SEQUENCE [LARGE SCALE GENOMIC DNA]</scope>
    <source>
        <strain evidence="2 3">THG-T11</strain>
    </source>
</reference>
<dbReference type="InterPro" id="IPR046495">
    <property type="entry name" value="DUF6588"/>
</dbReference>
<dbReference type="EMBL" id="SSHJ02000008">
    <property type="protein sequence ID" value="MFN0256848.1"/>
    <property type="molecule type" value="Genomic_DNA"/>
</dbReference>
<dbReference type="Pfam" id="PF20230">
    <property type="entry name" value="DUF6588"/>
    <property type="match status" value="1"/>
</dbReference>
<evidence type="ECO:0000313" key="3">
    <source>
        <dbReference type="Proteomes" id="UP001517247"/>
    </source>
</evidence>
<name>A0ABW9J8I2_9SPHI</name>
<accession>A0ABW9J8I2</accession>
<gene>
    <name evidence="2" type="ORF">E6A44_014765</name>
</gene>
<organism evidence="2 3">
    <name type="scientific">Pedobacter ureilyticus</name>
    <dbReference type="NCBI Taxonomy" id="1393051"/>
    <lineage>
        <taxon>Bacteria</taxon>
        <taxon>Pseudomonadati</taxon>
        <taxon>Bacteroidota</taxon>
        <taxon>Sphingobacteriia</taxon>
        <taxon>Sphingobacteriales</taxon>
        <taxon>Sphingobacteriaceae</taxon>
        <taxon>Pedobacter</taxon>
    </lineage>
</organism>
<proteinExistence type="predicted"/>
<evidence type="ECO:0000313" key="2">
    <source>
        <dbReference type="EMBL" id="MFN0256848.1"/>
    </source>
</evidence>
<comment type="caution">
    <text evidence="2">The sequence shown here is derived from an EMBL/GenBank/DDBJ whole genome shotgun (WGS) entry which is preliminary data.</text>
</comment>
<protein>
    <submittedName>
        <fullName evidence="2">DUF6588 family protein</fullName>
    </submittedName>
</protein>
<dbReference type="Proteomes" id="UP001517247">
    <property type="component" value="Unassembled WGS sequence"/>
</dbReference>
<feature type="signal peptide" evidence="1">
    <location>
        <begin position="1"/>
        <end position="25"/>
    </location>
</feature>
<feature type="chain" id="PRO_5045499600" evidence="1">
    <location>
        <begin position="26"/>
        <end position="333"/>
    </location>
</feature>